<dbReference type="Proteomes" id="UP001596548">
    <property type="component" value="Unassembled WGS sequence"/>
</dbReference>
<dbReference type="RefSeq" id="WP_378967396.1">
    <property type="nucleotide sequence ID" value="NZ_JBHTBJ010000007.1"/>
</dbReference>
<comment type="caution">
    <text evidence="1">The sequence shown here is derived from an EMBL/GenBank/DDBJ whole genome shotgun (WGS) entry which is preliminary data.</text>
</comment>
<organism evidence="1 2">
    <name type="scientific">Paractinoplanes rhizophilus</name>
    <dbReference type="NCBI Taxonomy" id="1416877"/>
    <lineage>
        <taxon>Bacteria</taxon>
        <taxon>Bacillati</taxon>
        <taxon>Actinomycetota</taxon>
        <taxon>Actinomycetes</taxon>
        <taxon>Micromonosporales</taxon>
        <taxon>Micromonosporaceae</taxon>
        <taxon>Paractinoplanes</taxon>
    </lineage>
</organism>
<protein>
    <submittedName>
        <fullName evidence="1">Uncharacterized protein</fullName>
    </submittedName>
</protein>
<accession>A0ABW2HT13</accession>
<evidence type="ECO:0000313" key="2">
    <source>
        <dbReference type="Proteomes" id="UP001596548"/>
    </source>
</evidence>
<proteinExistence type="predicted"/>
<name>A0ABW2HT13_9ACTN</name>
<dbReference type="EMBL" id="JBHTBJ010000007">
    <property type="protein sequence ID" value="MFC7274901.1"/>
    <property type="molecule type" value="Genomic_DNA"/>
</dbReference>
<keyword evidence="2" id="KW-1185">Reference proteome</keyword>
<sequence>MMMRIGGAGGTRWGSHIASVHLRTDYVRLSTDVRTGADERKIRSDRAAIVESRRDIAATRNSGLVDLTV</sequence>
<evidence type="ECO:0000313" key="1">
    <source>
        <dbReference type="EMBL" id="MFC7274901.1"/>
    </source>
</evidence>
<reference evidence="2" key="1">
    <citation type="journal article" date="2019" name="Int. J. Syst. Evol. Microbiol.">
        <title>The Global Catalogue of Microorganisms (GCM) 10K type strain sequencing project: providing services to taxonomists for standard genome sequencing and annotation.</title>
        <authorList>
            <consortium name="The Broad Institute Genomics Platform"/>
            <consortium name="The Broad Institute Genome Sequencing Center for Infectious Disease"/>
            <person name="Wu L."/>
            <person name="Ma J."/>
        </authorList>
    </citation>
    <scope>NUCLEOTIDE SEQUENCE [LARGE SCALE GENOMIC DNA]</scope>
    <source>
        <strain evidence="2">XZYJT-10</strain>
    </source>
</reference>
<gene>
    <name evidence="1" type="ORF">ACFQS1_12970</name>
</gene>